<sequence length="188" mass="22167">MYTNEFIKKVNQLGYETSLANKNTTKRKEKILIKKENQQPIAWVFLNEPYSFRSLGTDSELFDLMVEYAKTPVKERSISNIAKVKPLDLDTLTDDYAKVREYMLKVLIDMEYVVEYIQYTGYNKNDINQWTEGQTFRAVDKQGNNSLFINAPSGIEKVLHGNYIIKDKKKGFEQVDRELFEYRYDMSH</sequence>
<reference evidence="1" key="1">
    <citation type="journal article" date="2021" name="Pharmaceuticals (Basel)">
        <title>epsilon(2)-Phages Are Naturally Bred and Have a Vastly Improved Host Range in Staphylococcus aureus over Wild Type Phages.</title>
        <authorList>
            <person name="Saez Moreno D."/>
            <person name="Visram Z."/>
            <person name="Mutti M."/>
            <person name="Restrepo-Cordoba M."/>
            <person name="Hartmann S."/>
            <person name="Kremers A.I."/>
            <person name="Tisakova L."/>
            <person name="Schertler S."/>
            <person name="Wittmann J."/>
            <person name="Kalali B."/>
            <person name="Monecke S."/>
            <person name="Ehricht R."/>
            <person name="Resch G."/>
            <person name="Corsini L."/>
        </authorList>
    </citation>
    <scope>NUCLEOTIDE SEQUENCE</scope>
</reference>
<name>A0A8E5KB04_9CAUD</name>
<organism evidence="1 2">
    <name type="scientific">Staphylococcus phage PM56</name>
    <dbReference type="NCBI Taxonomy" id="2834980"/>
    <lineage>
        <taxon>Viruses</taxon>
        <taxon>Duplodnaviria</taxon>
        <taxon>Heunggongvirae</taxon>
        <taxon>Uroviricota</taxon>
        <taxon>Caudoviricetes</taxon>
        <taxon>Herelleviridae</taxon>
        <taxon>Twortvirinae</taxon>
        <taxon>Silviavirus</taxon>
        <taxon>Silviavirus remus</taxon>
    </lineage>
</organism>
<proteinExistence type="predicted"/>
<dbReference type="EMBL" id="MW546071">
    <property type="protein sequence ID" value="QVD57717.1"/>
    <property type="molecule type" value="Genomic_DNA"/>
</dbReference>
<accession>A0A8E5KB04</accession>
<gene>
    <name evidence="1" type="ORF">PM56_172</name>
</gene>
<evidence type="ECO:0000313" key="1">
    <source>
        <dbReference type="EMBL" id="QVD57717.1"/>
    </source>
</evidence>
<evidence type="ECO:0000313" key="2">
    <source>
        <dbReference type="Proteomes" id="UP000676717"/>
    </source>
</evidence>
<protein>
    <submittedName>
        <fullName evidence="1">Uncharacterized protein</fullName>
    </submittedName>
</protein>
<dbReference type="Proteomes" id="UP000676717">
    <property type="component" value="Segment"/>
</dbReference>